<dbReference type="OrthoDB" id="278430at2759"/>
<feature type="compositionally biased region" description="Polar residues" evidence="1">
    <location>
        <begin position="745"/>
        <end position="757"/>
    </location>
</feature>
<feature type="domain" description="SUZ" evidence="2">
    <location>
        <begin position="191"/>
        <end position="285"/>
    </location>
</feature>
<feature type="compositionally biased region" description="Polar residues" evidence="1">
    <location>
        <begin position="573"/>
        <end position="584"/>
    </location>
</feature>
<feature type="region of interest" description="Disordered" evidence="1">
    <location>
        <begin position="493"/>
        <end position="522"/>
    </location>
</feature>
<dbReference type="SUPFAM" id="SSF82708">
    <property type="entry name" value="R3H domain"/>
    <property type="match status" value="1"/>
</dbReference>
<feature type="compositionally biased region" description="Low complexity" evidence="1">
    <location>
        <begin position="296"/>
        <end position="329"/>
    </location>
</feature>
<feature type="compositionally biased region" description="Low complexity" evidence="1">
    <location>
        <begin position="666"/>
        <end position="711"/>
    </location>
</feature>
<feature type="region of interest" description="Disordered" evidence="1">
    <location>
        <begin position="287"/>
        <end position="470"/>
    </location>
</feature>
<reference evidence="3 4" key="1">
    <citation type="journal article" date="2020" name="ISME J.">
        <title>Uncovering the hidden diversity of litter-decomposition mechanisms in mushroom-forming fungi.</title>
        <authorList>
            <person name="Floudas D."/>
            <person name="Bentzer J."/>
            <person name="Ahren D."/>
            <person name="Johansson T."/>
            <person name="Persson P."/>
            <person name="Tunlid A."/>
        </authorList>
    </citation>
    <scope>NUCLEOTIDE SEQUENCE [LARGE SCALE GENOMIC DNA]</scope>
    <source>
        <strain evidence="3 4">CBS 175.51</strain>
    </source>
</reference>
<dbReference type="GO" id="GO:0003676">
    <property type="term" value="F:nucleic acid binding"/>
    <property type="evidence" value="ECO:0007669"/>
    <property type="project" value="InterPro"/>
</dbReference>
<gene>
    <name evidence="3" type="ORF">D9611_006440</name>
</gene>
<dbReference type="InterPro" id="IPR036867">
    <property type="entry name" value="R3H_dom_sf"/>
</dbReference>
<protein>
    <recommendedName>
        <fullName evidence="2">SUZ domain-containing protein</fullName>
    </recommendedName>
</protein>
<sequence>MSFVRPVILAKPHIPSQVLPSKLPSAGDMDPLLPSSNSAPASATTSTSHSPAPSLPASASDVSSVIGSNPQTPPPPNSASGDAAVDEQGTIAGTSPDSNSSSRNPTTSASPAEEDKQIIIEALKSKDRIYVLKLGEQMESMIKERRQRVDLNPTTSYQRLLVHRCSAYYKLSPETDSVNKGIFVLPTAESRIPDVRICELVPPESSSQPTFKIMRRSASDRRTKPRSQAGSVAGEDADLSDVEPSEAGSLGGRSNATGGSKKHMSIAEREAAYQEARNRIFMDFEEKEKTKESQMSASSSSLSLNSASASTSANGDASSAGDVDGSISSPTTESEWSAPSGPAPRERKDNRRGNASASSSSRSARSGGASYGSNNSSRNSRASSPSFTYASLYEPAPQGQLYDPSQPPSTANPNPSQSPYGTQYYHPFAPPPQPAGGVYIPQYPYYAPYPYQPPPPDPHHNNPDSSQSRGIEQYPQHAMAYAAPYMWAPAHPTSAPHSLPTSPHHPLPPSGHGMSPTPVQAQPYGYVQQPAYTYPQSAYYPLQQTPQGQAMAPPPPPSGMQNPMYDHSRTLPPGQSGNGTSSAPPHSYQAPFSHSGRGGLGNGAVSHQQPARNQRNNPGLPGNGNKRNAPVAGRGAWSYGPGIGSGYNPSPGSMGGDAVGPRLTTSRRQSNNSASSSYSRASSNNDDVSSIASSSTTSSSSRRTYTSTASSQHPLPPRPDWAVGLKAQPTLASRESPSRHPSLPISPSRSANGSTHSLSRKTPPLSLQPNDFPPLTPQAASQEKRPTIPNGAWGNAANRSILSPPGGARSDDGERGSERTSPKGGEGSNPRRWPASAADEASGGAPLGNNNTLTEQLVNQIQSISIEEKIAAVELASTNSMMAIPPSGQQPSGHPSAAGHGLA</sequence>
<proteinExistence type="predicted"/>
<dbReference type="InterPro" id="IPR024771">
    <property type="entry name" value="SUZ"/>
</dbReference>
<evidence type="ECO:0000313" key="3">
    <source>
        <dbReference type="EMBL" id="KAF5336040.1"/>
    </source>
</evidence>
<dbReference type="PROSITE" id="PS51673">
    <property type="entry name" value="SUZ"/>
    <property type="match status" value="1"/>
</dbReference>
<feature type="compositionally biased region" description="Polar residues" evidence="1">
    <location>
        <begin position="408"/>
        <end position="421"/>
    </location>
</feature>
<feature type="compositionally biased region" description="Low complexity" evidence="1">
    <location>
        <begin position="353"/>
        <end position="384"/>
    </location>
</feature>
<keyword evidence="4" id="KW-1185">Reference proteome</keyword>
<feature type="compositionally biased region" description="Low complexity" evidence="1">
    <location>
        <begin position="493"/>
        <end position="502"/>
    </location>
</feature>
<dbReference type="Proteomes" id="UP000541558">
    <property type="component" value="Unassembled WGS sequence"/>
</dbReference>
<feature type="compositionally biased region" description="Polar residues" evidence="1">
    <location>
        <begin position="605"/>
        <end position="617"/>
    </location>
</feature>
<feature type="compositionally biased region" description="Polar residues" evidence="1">
    <location>
        <begin position="91"/>
        <end position="110"/>
    </location>
</feature>
<dbReference type="PANTHER" id="PTHR15672">
    <property type="entry name" value="CAMP-REGULATED PHOSPHOPROTEIN 21 RELATED R3H DOMAIN CONTAINING PROTEIN"/>
    <property type="match status" value="1"/>
</dbReference>
<feature type="compositionally biased region" description="Low complexity" evidence="1">
    <location>
        <begin position="885"/>
        <end position="896"/>
    </location>
</feature>
<feature type="region of interest" description="Disordered" evidence="1">
    <location>
        <begin position="545"/>
        <end position="851"/>
    </location>
</feature>
<evidence type="ECO:0000313" key="4">
    <source>
        <dbReference type="Proteomes" id="UP000541558"/>
    </source>
</evidence>
<dbReference type="CDD" id="cd02642">
    <property type="entry name" value="R3H_encore_like"/>
    <property type="match status" value="1"/>
</dbReference>
<dbReference type="InterPro" id="IPR051937">
    <property type="entry name" value="R3H_domain_containing"/>
</dbReference>
<feature type="region of interest" description="Disordered" evidence="1">
    <location>
        <begin position="1"/>
        <end position="116"/>
    </location>
</feature>
<dbReference type="Gene3D" id="3.30.1370.50">
    <property type="entry name" value="R3H-like domain"/>
    <property type="match status" value="1"/>
</dbReference>
<dbReference type="EMBL" id="JAACJK010000059">
    <property type="protein sequence ID" value="KAF5336040.1"/>
    <property type="molecule type" value="Genomic_DNA"/>
</dbReference>
<feature type="compositionally biased region" description="Low complexity" evidence="1">
    <location>
        <begin position="31"/>
        <end position="64"/>
    </location>
</feature>
<organism evidence="3 4">
    <name type="scientific">Ephemerocybe angulata</name>
    <dbReference type="NCBI Taxonomy" id="980116"/>
    <lineage>
        <taxon>Eukaryota</taxon>
        <taxon>Fungi</taxon>
        <taxon>Dikarya</taxon>
        <taxon>Basidiomycota</taxon>
        <taxon>Agaricomycotina</taxon>
        <taxon>Agaricomycetes</taxon>
        <taxon>Agaricomycetidae</taxon>
        <taxon>Agaricales</taxon>
        <taxon>Agaricineae</taxon>
        <taxon>Psathyrellaceae</taxon>
        <taxon>Ephemerocybe</taxon>
    </lineage>
</organism>
<feature type="compositionally biased region" description="Basic and acidic residues" evidence="1">
    <location>
        <begin position="809"/>
        <end position="821"/>
    </location>
</feature>
<accession>A0A8H5FG72</accession>
<feature type="region of interest" description="Disordered" evidence="1">
    <location>
        <begin position="203"/>
        <end position="266"/>
    </location>
</feature>
<feature type="region of interest" description="Disordered" evidence="1">
    <location>
        <begin position="881"/>
        <end position="903"/>
    </location>
</feature>
<evidence type="ECO:0000256" key="1">
    <source>
        <dbReference type="SAM" id="MobiDB-lite"/>
    </source>
</evidence>
<feature type="compositionally biased region" description="Acidic residues" evidence="1">
    <location>
        <begin position="235"/>
        <end position="244"/>
    </location>
</feature>
<name>A0A8H5FG72_9AGAR</name>
<comment type="caution">
    <text evidence="3">The sequence shown here is derived from an EMBL/GenBank/DDBJ whole genome shotgun (WGS) entry which is preliminary data.</text>
</comment>
<dbReference type="Pfam" id="PF12752">
    <property type="entry name" value="SUZ"/>
    <property type="match status" value="1"/>
</dbReference>
<dbReference type="PANTHER" id="PTHR15672:SF8">
    <property type="entry name" value="PROTEIN ENCORE"/>
    <property type="match status" value="1"/>
</dbReference>
<dbReference type="AlphaFoldDB" id="A0A8H5FG72"/>
<evidence type="ECO:0000259" key="2">
    <source>
        <dbReference type="PROSITE" id="PS51673"/>
    </source>
</evidence>